<dbReference type="AlphaFoldDB" id="A0A8H5D599"/>
<dbReference type="OrthoDB" id="2399148at2759"/>
<dbReference type="Pfam" id="PF09769">
    <property type="entry name" value="ApoO"/>
    <property type="match status" value="1"/>
</dbReference>
<feature type="region of interest" description="Disordered" evidence="2">
    <location>
        <begin position="260"/>
        <end position="282"/>
    </location>
</feature>
<sequence>MYRAASRSPRRALFAASVAGVAVLHEQPREKLSIYTSSTPDIILVETPSALEGQIGVARRQVCQTYRDGREYVQGWVSKWIGLEHAVENRVKSIISPQESLTPGLLYVGVATLTGSILARNRMLMTRLVLPPVFLVASAKHFLPKTSHNLSDYVGSIEDKHFPGFAEKHEIAKAHTAMTWERIKEATKDTRAHVNRGAVSMVEKIQEATGLKLRETLGWGEEVERRAEASVVEAKQVAEQVVDETKNAIEEKVEEVRQAIEEKAKPEEVKSEEKQAEEKRLI</sequence>
<comment type="subunit">
    <text evidence="1">Component of the mitochondrial contact site and cristae organizing system (MICOS) complex.</text>
</comment>
<keyword evidence="1" id="KW-0999">Mitochondrion inner membrane</keyword>
<organism evidence="3 4">
    <name type="scientific">Leucocoprinus leucothites</name>
    <dbReference type="NCBI Taxonomy" id="201217"/>
    <lineage>
        <taxon>Eukaryota</taxon>
        <taxon>Fungi</taxon>
        <taxon>Dikarya</taxon>
        <taxon>Basidiomycota</taxon>
        <taxon>Agaricomycotina</taxon>
        <taxon>Agaricomycetes</taxon>
        <taxon>Agaricomycetidae</taxon>
        <taxon>Agaricales</taxon>
        <taxon>Agaricineae</taxon>
        <taxon>Agaricaceae</taxon>
        <taxon>Leucocoprinus</taxon>
    </lineage>
</organism>
<dbReference type="InterPro" id="IPR019166">
    <property type="entry name" value="MIC26/MIC27"/>
</dbReference>
<comment type="caution">
    <text evidence="3">The sequence shown here is derived from an EMBL/GenBank/DDBJ whole genome shotgun (WGS) entry which is preliminary data.</text>
</comment>
<proteinExistence type="predicted"/>
<dbReference type="InterPro" id="IPR033181">
    <property type="entry name" value="Mic26_fungi"/>
</dbReference>
<evidence type="ECO:0000313" key="4">
    <source>
        <dbReference type="Proteomes" id="UP000559027"/>
    </source>
</evidence>
<keyword evidence="1" id="KW-0472">Membrane</keyword>
<name>A0A8H5D599_9AGAR</name>
<protein>
    <recommendedName>
        <fullName evidence="1">MICOS complex subunit</fullName>
    </recommendedName>
</protein>
<keyword evidence="4" id="KW-1185">Reference proteome</keyword>
<dbReference type="GO" id="GO:0044284">
    <property type="term" value="C:mitochondrial crista junction"/>
    <property type="evidence" value="ECO:0007669"/>
    <property type="project" value="TreeGrafter"/>
</dbReference>
<evidence type="ECO:0000256" key="1">
    <source>
        <dbReference type="RuleBase" id="RU363021"/>
    </source>
</evidence>
<dbReference type="PANTHER" id="PTHR28268">
    <property type="entry name" value="MICOS SUBUNIT MIC26"/>
    <property type="match status" value="1"/>
</dbReference>
<comment type="subcellular location">
    <subcellularLocation>
        <location evidence="1">Mitochondrion inner membrane</location>
    </subcellularLocation>
</comment>
<gene>
    <name evidence="3" type="ORF">D9756_007934</name>
</gene>
<accession>A0A8H5D599</accession>
<dbReference type="EMBL" id="JAACJO010000010">
    <property type="protein sequence ID" value="KAF5353463.1"/>
    <property type="molecule type" value="Genomic_DNA"/>
</dbReference>
<keyword evidence="1" id="KW-0496">Mitochondrion</keyword>
<dbReference type="PANTHER" id="PTHR28268:SF1">
    <property type="entry name" value="MICOS SUBUNIT MIC26"/>
    <property type="match status" value="1"/>
</dbReference>
<dbReference type="GO" id="GO:0061617">
    <property type="term" value="C:MICOS complex"/>
    <property type="evidence" value="ECO:0007669"/>
    <property type="project" value="UniProtKB-UniRule"/>
</dbReference>
<dbReference type="GO" id="GO:0042407">
    <property type="term" value="P:cristae formation"/>
    <property type="evidence" value="ECO:0007669"/>
    <property type="project" value="InterPro"/>
</dbReference>
<evidence type="ECO:0000313" key="3">
    <source>
        <dbReference type="EMBL" id="KAF5353463.1"/>
    </source>
</evidence>
<evidence type="ECO:0000256" key="2">
    <source>
        <dbReference type="SAM" id="MobiDB-lite"/>
    </source>
</evidence>
<reference evidence="3 4" key="1">
    <citation type="journal article" date="2020" name="ISME J.">
        <title>Uncovering the hidden diversity of litter-decomposition mechanisms in mushroom-forming fungi.</title>
        <authorList>
            <person name="Floudas D."/>
            <person name="Bentzer J."/>
            <person name="Ahren D."/>
            <person name="Johansson T."/>
            <person name="Persson P."/>
            <person name="Tunlid A."/>
        </authorList>
    </citation>
    <scope>NUCLEOTIDE SEQUENCE [LARGE SCALE GENOMIC DNA]</scope>
    <source>
        <strain evidence="3 4">CBS 146.42</strain>
    </source>
</reference>
<dbReference type="Proteomes" id="UP000559027">
    <property type="component" value="Unassembled WGS sequence"/>
</dbReference>
<comment type="function">
    <text evidence="1">Component of the MICOS complex, a large protein complex of the mitochondrial inner membrane that plays crucial roles in the maintenance of crista junctions, inner membrane architecture, and formation of contact sites to the outer membrane.</text>
</comment>